<name>D8JAF7_HALJB</name>
<protein>
    <submittedName>
        <fullName evidence="1">Uncharacterized protein</fullName>
    </submittedName>
</protein>
<dbReference type="Proteomes" id="UP000000390">
    <property type="component" value="Chromosome"/>
</dbReference>
<dbReference type="PATRIC" id="fig|795797.18.peg.1284"/>
<organism evidence="1 2">
    <name type="scientific">Halalkalicoccus jeotgali (strain DSM 18796 / CECT 7217 / JCM 14584 / KCTC 4019 / B3)</name>
    <dbReference type="NCBI Taxonomy" id="795797"/>
    <lineage>
        <taxon>Archaea</taxon>
        <taxon>Methanobacteriati</taxon>
        <taxon>Methanobacteriota</taxon>
        <taxon>Stenosarchaea group</taxon>
        <taxon>Halobacteria</taxon>
        <taxon>Halobacteriales</taxon>
        <taxon>Halococcaceae</taxon>
        <taxon>Halalkalicoccus</taxon>
    </lineage>
</organism>
<dbReference type="AlphaFoldDB" id="D8JAF7"/>
<reference evidence="1 2" key="1">
    <citation type="journal article" date="2010" name="J. Bacteriol.">
        <title>Complete genome sequence of Halalkalicoccus jeotgali B3(T), an extremely halophilic archaeon.</title>
        <authorList>
            <person name="Roh S.W."/>
            <person name="Nam Y.D."/>
            <person name="Nam S.H."/>
            <person name="Choi S.H."/>
            <person name="Park H.S."/>
            <person name="Bae J.W."/>
        </authorList>
    </citation>
    <scope>NUCLEOTIDE SEQUENCE [LARGE SCALE GENOMIC DNA]</scope>
    <source>
        <strain evidence="2">DSM 18796 / CECT 7217 / JCM 14584 / KCTC 4019 / B3</strain>
    </source>
</reference>
<gene>
    <name evidence="1" type="ordered locus">HacjB3_06440</name>
</gene>
<evidence type="ECO:0000313" key="1">
    <source>
        <dbReference type="EMBL" id="ADJ14679.1"/>
    </source>
</evidence>
<dbReference type="KEGG" id="hje:HacjB3_06440"/>
<evidence type="ECO:0000313" key="2">
    <source>
        <dbReference type="Proteomes" id="UP000000390"/>
    </source>
</evidence>
<dbReference type="STRING" id="795797.HacjB3_06440"/>
<sequence length="88" mass="9822">MKQVDVFCQLAFPVEYALFERRLGVEQRRQRLPDGIAGPGVDGDPFPAGQFGQVGEEFPLHTRYGPSVRMRVPLVASSHVTIVHYAII</sequence>
<accession>D8JAF7</accession>
<proteinExistence type="predicted"/>
<dbReference type="HOGENOM" id="CLU_2461660_0_0_2"/>
<dbReference type="EMBL" id="CP002062">
    <property type="protein sequence ID" value="ADJ14679.1"/>
    <property type="molecule type" value="Genomic_DNA"/>
</dbReference>